<dbReference type="SUPFAM" id="SSF53720">
    <property type="entry name" value="ALDH-like"/>
    <property type="match status" value="1"/>
</dbReference>
<comment type="caution">
    <text evidence="1">The sequence shown here is derived from an EMBL/GenBank/DDBJ whole genome shotgun (WGS) entry which is preliminary data.</text>
</comment>
<gene>
    <name evidence="1" type="ORF">PC129_g25319</name>
</gene>
<name>A0A8T1GPN3_9STRA</name>
<dbReference type="Proteomes" id="UP000760860">
    <property type="component" value="Unassembled WGS sequence"/>
</dbReference>
<dbReference type="AlphaFoldDB" id="A0A8T1GPN3"/>
<feature type="non-terminal residue" evidence="1">
    <location>
        <position position="172"/>
    </location>
</feature>
<reference evidence="1" key="1">
    <citation type="submission" date="2018-05" db="EMBL/GenBank/DDBJ databases">
        <title>Effector identification in a new, highly contiguous assembly of the strawberry crown rot pathogen Phytophthora cactorum.</title>
        <authorList>
            <person name="Armitage A.D."/>
            <person name="Nellist C.F."/>
            <person name="Bates H."/>
            <person name="Vickerstaff R.J."/>
            <person name="Harrison R.J."/>
        </authorList>
    </citation>
    <scope>NUCLEOTIDE SEQUENCE</scope>
    <source>
        <strain evidence="1">P421</strain>
    </source>
</reference>
<dbReference type="InterPro" id="IPR016161">
    <property type="entry name" value="Ald_DH/histidinol_DH"/>
</dbReference>
<evidence type="ECO:0000313" key="1">
    <source>
        <dbReference type="EMBL" id="KAG3184032.1"/>
    </source>
</evidence>
<evidence type="ECO:0008006" key="3">
    <source>
        <dbReference type="Google" id="ProtNLM"/>
    </source>
</evidence>
<dbReference type="InterPro" id="IPR016163">
    <property type="entry name" value="Ald_DH_C"/>
</dbReference>
<accession>A0A8T1GPN3</accession>
<proteinExistence type="predicted"/>
<dbReference type="GO" id="GO:0016620">
    <property type="term" value="F:oxidoreductase activity, acting on the aldehyde or oxo group of donors, NAD or NADP as acceptor"/>
    <property type="evidence" value="ECO:0007669"/>
    <property type="project" value="InterPro"/>
</dbReference>
<dbReference type="Gene3D" id="3.40.309.10">
    <property type="entry name" value="Aldehyde Dehydrogenase, Chain A, domain 2"/>
    <property type="match status" value="1"/>
</dbReference>
<sequence>FTITPTITDAAVLSSAILVDQTSKSSSPSLTTQLLSATQHRAIAVVDRTADLDAAARAITAARFGFGGMSPYAPDLVLVNEYVKKDFFEACSRYATLSFARDTAVRRVDGNRSEESRRAIREAEEKRVATSFGSSDFKLVDVKDRDAAIANIKVNGRFLPIVTCTSLLDAVY</sequence>
<evidence type="ECO:0000313" key="2">
    <source>
        <dbReference type="Proteomes" id="UP000760860"/>
    </source>
</evidence>
<feature type="non-terminal residue" evidence="1">
    <location>
        <position position="1"/>
    </location>
</feature>
<dbReference type="EMBL" id="RCMV01005668">
    <property type="protein sequence ID" value="KAG3184032.1"/>
    <property type="molecule type" value="Genomic_DNA"/>
</dbReference>
<organism evidence="1 2">
    <name type="scientific">Phytophthora cactorum</name>
    <dbReference type="NCBI Taxonomy" id="29920"/>
    <lineage>
        <taxon>Eukaryota</taxon>
        <taxon>Sar</taxon>
        <taxon>Stramenopiles</taxon>
        <taxon>Oomycota</taxon>
        <taxon>Peronosporomycetes</taxon>
        <taxon>Peronosporales</taxon>
        <taxon>Peronosporaceae</taxon>
        <taxon>Phytophthora</taxon>
    </lineage>
</organism>
<protein>
    <recommendedName>
        <fullName evidence="3">Aldehyde dehydrogenase domain-containing protein</fullName>
    </recommendedName>
</protein>